<dbReference type="Proteomes" id="UP000215914">
    <property type="component" value="Unassembled WGS sequence"/>
</dbReference>
<keyword evidence="2" id="KW-1185">Reference proteome</keyword>
<evidence type="ECO:0000313" key="2">
    <source>
        <dbReference type="Proteomes" id="UP000215914"/>
    </source>
</evidence>
<accession>A0A9K3HRW4</accession>
<proteinExistence type="predicted"/>
<reference evidence="1" key="1">
    <citation type="journal article" date="2017" name="Nature">
        <title>The sunflower genome provides insights into oil metabolism, flowering and Asterid evolution.</title>
        <authorList>
            <person name="Badouin H."/>
            <person name="Gouzy J."/>
            <person name="Grassa C.J."/>
            <person name="Murat F."/>
            <person name="Staton S.E."/>
            <person name="Cottret L."/>
            <person name="Lelandais-Briere C."/>
            <person name="Owens G.L."/>
            <person name="Carrere S."/>
            <person name="Mayjonade B."/>
            <person name="Legrand L."/>
            <person name="Gill N."/>
            <person name="Kane N.C."/>
            <person name="Bowers J.E."/>
            <person name="Hubner S."/>
            <person name="Bellec A."/>
            <person name="Berard A."/>
            <person name="Berges H."/>
            <person name="Blanchet N."/>
            <person name="Boniface M.C."/>
            <person name="Brunel D."/>
            <person name="Catrice O."/>
            <person name="Chaidir N."/>
            <person name="Claudel C."/>
            <person name="Donnadieu C."/>
            <person name="Faraut T."/>
            <person name="Fievet G."/>
            <person name="Helmstetter N."/>
            <person name="King M."/>
            <person name="Knapp S.J."/>
            <person name="Lai Z."/>
            <person name="Le Paslier M.C."/>
            <person name="Lippi Y."/>
            <person name="Lorenzon L."/>
            <person name="Mandel J.R."/>
            <person name="Marage G."/>
            <person name="Marchand G."/>
            <person name="Marquand E."/>
            <person name="Bret-Mestries E."/>
            <person name="Morien E."/>
            <person name="Nambeesan S."/>
            <person name="Nguyen T."/>
            <person name="Pegot-Espagnet P."/>
            <person name="Pouilly N."/>
            <person name="Raftis F."/>
            <person name="Sallet E."/>
            <person name="Schiex T."/>
            <person name="Thomas J."/>
            <person name="Vandecasteele C."/>
            <person name="Vares D."/>
            <person name="Vear F."/>
            <person name="Vautrin S."/>
            <person name="Crespi M."/>
            <person name="Mangin B."/>
            <person name="Burke J.M."/>
            <person name="Salse J."/>
            <person name="Munos S."/>
            <person name="Vincourt P."/>
            <person name="Rieseberg L.H."/>
            <person name="Langlade N.B."/>
        </authorList>
    </citation>
    <scope>NUCLEOTIDE SEQUENCE</scope>
    <source>
        <tissue evidence="1">Leaves</tissue>
    </source>
</reference>
<name>A0A9K3HRW4_HELAN</name>
<dbReference type="AlphaFoldDB" id="A0A9K3HRW4"/>
<dbReference type="EMBL" id="MNCJ02000326">
    <property type="protein sequence ID" value="KAF5783543.1"/>
    <property type="molecule type" value="Genomic_DNA"/>
</dbReference>
<protein>
    <submittedName>
        <fullName evidence="1">Uncharacterized protein</fullName>
    </submittedName>
</protein>
<organism evidence="1 2">
    <name type="scientific">Helianthus annuus</name>
    <name type="common">Common sunflower</name>
    <dbReference type="NCBI Taxonomy" id="4232"/>
    <lineage>
        <taxon>Eukaryota</taxon>
        <taxon>Viridiplantae</taxon>
        <taxon>Streptophyta</taxon>
        <taxon>Embryophyta</taxon>
        <taxon>Tracheophyta</taxon>
        <taxon>Spermatophyta</taxon>
        <taxon>Magnoliopsida</taxon>
        <taxon>eudicotyledons</taxon>
        <taxon>Gunneridae</taxon>
        <taxon>Pentapetalae</taxon>
        <taxon>asterids</taxon>
        <taxon>campanulids</taxon>
        <taxon>Asterales</taxon>
        <taxon>Asteraceae</taxon>
        <taxon>Asteroideae</taxon>
        <taxon>Heliantheae alliance</taxon>
        <taxon>Heliantheae</taxon>
        <taxon>Helianthus</taxon>
    </lineage>
</organism>
<gene>
    <name evidence="1" type="ORF">HanXRQr2_Chr11g0509141</name>
</gene>
<dbReference type="Gramene" id="mRNA:HanXRQr2_Chr11g0509141">
    <property type="protein sequence ID" value="mRNA:HanXRQr2_Chr11g0509141"/>
    <property type="gene ID" value="HanXRQr2_Chr11g0509141"/>
</dbReference>
<sequence length="48" mass="5424">MSKKNLIVIFFGFFSQASLLSVNLHLCKIWLKNSHAKLEFSQLGRGGD</sequence>
<reference evidence="1" key="2">
    <citation type="submission" date="2020-06" db="EMBL/GenBank/DDBJ databases">
        <title>Helianthus annuus Genome sequencing and assembly Release 2.</title>
        <authorList>
            <person name="Gouzy J."/>
            <person name="Langlade N."/>
            <person name="Munos S."/>
        </authorList>
    </citation>
    <scope>NUCLEOTIDE SEQUENCE</scope>
    <source>
        <tissue evidence="1">Leaves</tissue>
    </source>
</reference>
<comment type="caution">
    <text evidence="1">The sequence shown here is derived from an EMBL/GenBank/DDBJ whole genome shotgun (WGS) entry which is preliminary data.</text>
</comment>
<evidence type="ECO:0000313" key="1">
    <source>
        <dbReference type="EMBL" id="KAF5783543.1"/>
    </source>
</evidence>